<sequence length="100" mass="11679">MDCDNTFETPIANFRRLVEHDSSDKFQIILSFLSSEKYFQEVSRNESRVLSKKIDDLCMIDPTLDQYEITIPMNQPIQIQEALQLLIRSTREPVTIPSDK</sequence>
<gene>
    <name evidence="1" type="ORF">M9Y10_015298</name>
</gene>
<comment type="caution">
    <text evidence="1">The sequence shown here is derived from an EMBL/GenBank/DDBJ whole genome shotgun (WGS) entry which is preliminary data.</text>
</comment>
<accession>A0ABR2L1X4</accession>
<dbReference type="EMBL" id="JAPFFF010000002">
    <property type="protein sequence ID" value="KAK8897354.1"/>
    <property type="molecule type" value="Genomic_DNA"/>
</dbReference>
<reference evidence="1 2" key="1">
    <citation type="submission" date="2024-04" db="EMBL/GenBank/DDBJ databases">
        <title>Tritrichomonas musculus Genome.</title>
        <authorList>
            <person name="Alves-Ferreira E."/>
            <person name="Grigg M."/>
            <person name="Lorenzi H."/>
            <person name="Galac M."/>
        </authorList>
    </citation>
    <scope>NUCLEOTIDE SEQUENCE [LARGE SCALE GENOMIC DNA]</scope>
    <source>
        <strain evidence="1 2">EAF2021</strain>
    </source>
</reference>
<keyword evidence="2" id="KW-1185">Reference proteome</keyword>
<evidence type="ECO:0000313" key="1">
    <source>
        <dbReference type="EMBL" id="KAK8897354.1"/>
    </source>
</evidence>
<dbReference type="Proteomes" id="UP001470230">
    <property type="component" value="Unassembled WGS sequence"/>
</dbReference>
<organism evidence="1 2">
    <name type="scientific">Tritrichomonas musculus</name>
    <dbReference type="NCBI Taxonomy" id="1915356"/>
    <lineage>
        <taxon>Eukaryota</taxon>
        <taxon>Metamonada</taxon>
        <taxon>Parabasalia</taxon>
        <taxon>Tritrichomonadida</taxon>
        <taxon>Tritrichomonadidae</taxon>
        <taxon>Tritrichomonas</taxon>
    </lineage>
</organism>
<name>A0ABR2L1X4_9EUKA</name>
<proteinExistence type="predicted"/>
<protein>
    <submittedName>
        <fullName evidence="1">Uncharacterized protein</fullName>
    </submittedName>
</protein>
<evidence type="ECO:0000313" key="2">
    <source>
        <dbReference type="Proteomes" id="UP001470230"/>
    </source>
</evidence>